<feature type="domain" description="Hydantoinase/oxoprolinase N-terminal" evidence="1">
    <location>
        <begin position="11"/>
        <end position="142"/>
    </location>
</feature>
<dbReference type="InterPro" id="IPR045079">
    <property type="entry name" value="Oxoprolinase-like"/>
</dbReference>
<accession>A0A378V207</accession>
<evidence type="ECO:0000259" key="1">
    <source>
        <dbReference type="Pfam" id="PF05378"/>
    </source>
</evidence>
<name>A0A378V207_MYCFO</name>
<dbReference type="InterPro" id="IPR008040">
    <property type="entry name" value="Hydant_A_N"/>
</dbReference>
<dbReference type="GO" id="GO:0006749">
    <property type="term" value="P:glutathione metabolic process"/>
    <property type="evidence" value="ECO:0007669"/>
    <property type="project" value="TreeGrafter"/>
</dbReference>
<dbReference type="GO" id="GO:0005829">
    <property type="term" value="C:cytosol"/>
    <property type="evidence" value="ECO:0007669"/>
    <property type="project" value="TreeGrafter"/>
</dbReference>
<dbReference type="EC" id="3.5.2.9" evidence="2"/>
<proteinExistence type="predicted"/>
<reference evidence="2 3" key="1">
    <citation type="submission" date="2018-06" db="EMBL/GenBank/DDBJ databases">
        <authorList>
            <consortium name="Pathogen Informatics"/>
            <person name="Doyle S."/>
        </authorList>
    </citation>
    <scope>NUCLEOTIDE SEQUENCE [LARGE SCALE GENOMIC DNA]</scope>
    <source>
        <strain evidence="2 3">NCTC1542</strain>
    </source>
</reference>
<dbReference type="InterPro" id="IPR043129">
    <property type="entry name" value="ATPase_NBD"/>
</dbReference>
<dbReference type="SUPFAM" id="SSF53067">
    <property type="entry name" value="Actin-like ATPase domain"/>
    <property type="match status" value="1"/>
</dbReference>
<sequence length="158" mass="17254">MKQNTATKTLRVAVDVGGTFTDVCIFDERDQSTRVAKVPSTPHDPMEAVVAGVRSAGVDLSAVTLFSHGTTVATNALITRRFPAAAMVCSEGFRDILEIRDGTKDELWDSYVDVGVPYIKRRNRYEVPERIDYVGSIVTPSTKTRPVTSHASCGAKVY</sequence>
<dbReference type="PANTHER" id="PTHR11365">
    <property type="entry name" value="5-OXOPROLINASE RELATED"/>
    <property type="match status" value="1"/>
</dbReference>
<organism evidence="2 3">
    <name type="scientific">Mycolicibacterium fortuitum</name>
    <name type="common">Mycobacterium fortuitum</name>
    <dbReference type="NCBI Taxonomy" id="1766"/>
    <lineage>
        <taxon>Bacteria</taxon>
        <taxon>Bacillati</taxon>
        <taxon>Actinomycetota</taxon>
        <taxon>Actinomycetes</taxon>
        <taxon>Mycobacteriales</taxon>
        <taxon>Mycobacteriaceae</taxon>
        <taxon>Mycolicibacterium</taxon>
    </lineage>
</organism>
<dbReference type="PANTHER" id="PTHR11365:SF23">
    <property type="entry name" value="HYPOTHETICAL 5-OXOPROLINASE (EUROFUNG)-RELATED"/>
    <property type="match status" value="1"/>
</dbReference>
<evidence type="ECO:0000313" key="3">
    <source>
        <dbReference type="Proteomes" id="UP000255389"/>
    </source>
</evidence>
<dbReference type="EMBL" id="UGQY01000004">
    <property type="protein sequence ID" value="SUA04348.1"/>
    <property type="molecule type" value="Genomic_DNA"/>
</dbReference>
<keyword evidence="2" id="KW-0378">Hydrolase</keyword>
<dbReference type="GO" id="GO:0017168">
    <property type="term" value="F:5-oxoprolinase (ATP-hydrolyzing) activity"/>
    <property type="evidence" value="ECO:0007669"/>
    <property type="project" value="UniProtKB-EC"/>
</dbReference>
<protein>
    <submittedName>
        <fullName evidence="2">5-oxoprolinase</fullName>
        <ecNumber evidence="2">3.5.2.9</ecNumber>
    </submittedName>
</protein>
<evidence type="ECO:0000313" key="2">
    <source>
        <dbReference type="EMBL" id="SUA04348.1"/>
    </source>
</evidence>
<dbReference type="Proteomes" id="UP000255389">
    <property type="component" value="Unassembled WGS sequence"/>
</dbReference>
<dbReference type="Pfam" id="PF05378">
    <property type="entry name" value="Hydant_A_N"/>
    <property type="match status" value="1"/>
</dbReference>
<gene>
    <name evidence="2" type="ORF">NCTC1542_05846</name>
</gene>
<dbReference type="AlphaFoldDB" id="A0A378V207"/>